<dbReference type="PANTHER" id="PTHR23236">
    <property type="entry name" value="EUKARYOTIC TRANSLATION INITIATION FACTOR 4B/4H"/>
    <property type="match status" value="1"/>
</dbReference>
<reference evidence="6" key="2">
    <citation type="submission" date="2025-08" db="UniProtKB">
        <authorList>
            <consortium name="Ensembl"/>
        </authorList>
    </citation>
    <scope>IDENTIFICATION</scope>
</reference>
<feature type="compositionally biased region" description="Basic residues" evidence="4">
    <location>
        <begin position="187"/>
        <end position="196"/>
    </location>
</feature>
<dbReference type="PROSITE" id="PS50102">
    <property type="entry name" value="RRM"/>
    <property type="match status" value="4"/>
</dbReference>
<evidence type="ECO:0000313" key="7">
    <source>
        <dbReference type="Proteomes" id="UP000005226"/>
    </source>
</evidence>
<reference evidence="6" key="3">
    <citation type="submission" date="2025-09" db="UniProtKB">
        <authorList>
            <consortium name="Ensembl"/>
        </authorList>
    </citation>
    <scope>IDENTIFICATION</scope>
</reference>
<keyword evidence="2 3" id="KW-0694">RNA-binding</keyword>
<feature type="region of interest" description="Disordered" evidence="4">
    <location>
        <begin position="368"/>
        <end position="394"/>
    </location>
</feature>
<dbReference type="SMART" id="SM00360">
    <property type="entry name" value="RRM"/>
    <property type="match status" value="4"/>
</dbReference>
<dbReference type="PANTHER" id="PTHR23236:SF119">
    <property type="entry name" value="NUCLEAR RNA-BINDING PROTEIN SART-3"/>
    <property type="match status" value="1"/>
</dbReference>
<sequence>MSNSEPCNKNLFLDPQVDSKRAASTTEDSPAKKIKLINDGFCVFVGNLNNHKKAEELFNALAQFFTAQSLLFQSIRLDRSKKHAHVDLVSEMDMTKALKLNGEMMLDKPIKVEKAKIKSAEKATLSNIPYDTTKEDLLKLFKAVDVRFPGGTDGPKKGTAFLEFKKPSTVKKIMRKKPEIKIQGKAQKQKAKRRQKVSPASPNNTLFVSNLPYRVKEATLKTVFKKAVSIALPEVNGKKTGFAFIEFATVADAQKALESAQNKKLRKREIRAEFCRTQKADLGEELTKTLIITGLDEKTTAETLKNAFDGAVSARVIVNKKTSASKRFGFVDFESDEVCKEAKKAMEDCQIDGCNVSVAYARAKVERNPSAAADQNTTGTNPIQTQLKREGSKSSCSSGGGAAFLTCPLLWPGATPSFAAY</sequence>
<organism evidence="6 7">
    <name type="scientific">Takifugu rubripes</name>
    <name type="common">Japanese pufferfish</name>
    <name type="synonym">Fugu rubripes</name>
    <dbReference type="NCBI Taxonomy" id="31033"/>
    <lineage>
        <taxon>Eukaryota</taxon>
        <taxon>Metazoa</taxon>
        <taxon>Chordata</taxon>
        <taxon>Craniata</taxon>
        <taxon>Vertebrata</taxon>
        <taxon>Euteleostomi</taxon>
        <taxon>Actinopterygii</taxon>
        <taxon>Neopterygii</taxon>
        <taxon>Teleostei</taxon>
        <taxon>Neoteleostei</taxon>
        <taxon>Acanthomorphata</taxon>
        <taxon>Eupercaria</taxon>
        <taxon>Tetraodontiformes</taxon>
        <taxon>Tetradontoidea</taxon>
        <taxon>Tetraodontidae</taxon>
        <taxon>Takifugu</taxon>
    </lineage>
</organism>
<evidence type="ECO:0000256" key="4">
    <source>
        <dbReference type="SAM" id="MobiDB-lite"/>
    </source>
</evidence>
<evidence type="ECO:0000256" key="3">
    <source>
        <dbReference type="PROSITE-ProRule" id="PRU00176"/>
    </source>
</evidence>
<feature type="domain" description="RRM" evidence="5">
    <location>
        <begin position="121"/>
        <end position="202"/>
    </location>
</feature>
<feature type="compositionally biased region" description="Polar residues" evidence="4">
    <location>
        <begin position="373"/>
        <end position="386"/>
    </location>
</feature>
<proteinExistence type="predicted"/>
<evidence type="ECO:0000259" key="5">
    <source>
        <dbReference type="PROSITE" id="PS50102"/>
    </source>
</evidence>
<keyword evidence="7" id="KW-1185">Reference proteome</keyword>
<dbReference type="Gene3D" id="3.30.70.330">
    <property type="match status" value="4"/>
</dbReference>
<evidence type="ECO:0000256" key="1">
    <source>
        <dbReference type="ARBA" id="ARBA00022737"/>
    </source>
</evidence>
<name>A0A3B5KLZ7_TAKRU</name>
<dbReference type="InterPro" id="IPR000504">
    <property type="entry name" value="RRM_dom"/>
</dbReference>
<feature type="region of interest" description="Disordered" evidence="4">
    <location>
        <begin position="182"/>
        <end position="203"/>
    </location>
</feature>
<feature type="domain" description="RRM" evidence="5">
    <location>
        <begin position="288"/>
        <end position="363"/>
    </location>
</feature>
<feature type="domain" description="RRM" evidence="5">
    <location>
        <begin position="204"/>
        <end position="277"/>
    </location>
</feature>
<dbReference type="InterPro" id="IPR012677">
    <property type="entry name" value="Nucleotide-bd_a/b_plait_sf"/>
</dbReference>
<dbReference type="Proteomes" id="UP000005226">
    <property type="component" value="Chromosome 22"/>
</dbReference>
<dbReference type="GeneTree" id="ENSGT00940000166057"/>
<feature type="domain" description="RRM" evidence="5">
    <location>
        <begin position="41"/>
        <end position="117"/>
    </location>
</feature>
<dbReference type="AlphaFoldDB" id="A0A3B5KLZ7"/>
<dbReference type="Pfam" id="PF00076">
    <property type="entry name" value="RRM_1"/>
    <property type="match status" value="3"/>
</dbReference>
<evidence type="ECO:0000313" key="6">
    <source>
        <dbReference type="Ensembl" id="ENSTRUP00000054414.2"/>
    </source>
</evidence>
<dbReference type="GO" id="GO:0003723">
    <property type="term" value="F:RNA binding"/>
    <property type="evidence" value="ECO:0007669"/>
    <property type="project" value="UniProtKB-UniRule"/>
</dbReference>
<dbReference type="InParanoid" id="A0A3B5KLZ7"/>
<dbReference type="SUPFAM" id="SSF54928">
    <property type="entry name" value="RNA-binding domain, RBD"/>
    <property type="match status" value="3"/>
</dbReference>
<accession>A0A3B5KLZ7</accession>
<keyword evidence="1" id="KW-0677">Repeat</keyword>
<dbReference type="OMA" id="MKIFRKA"/>
<protein>
    <recommendedName>
        <fullName evidence="5">RRM domain-containing protein</fullName>
    </recommendedName>
</protein>
<evidence type="ECO:0000256" key="2">
    <source>
        <dbReference type="ARBA" id="ARBA00022884"/>
    </source>
</evidence>
<dbReference type="InterPro" id="IPR035979">
    <property type="entry name" value="RBD_domain_sf"/>
</dbReference>
<reference evidence="6 7" key="1">
    <citation type="journal article" date="2011" name="Genome Biol. Evol.">
        <title>Integration of the genetic map and genome assembly of fugu facilitates insights into distinct features of genome evolution in teleosts and mammals.</title>
        <authorList>
            <person name="Kai W."/>
            <person name="Kikuchi K."/>
            <person name="Tohari S."/>
            <person name="Chew A.K."/>
            <person name="Tay A."/>
            <person name="Fujiwara A."/>
            <person name="Hosoya S."/>
            <person name="Suetake H."/>
            <person name="Naruse K."/>
            <person name="Brenner S."/>
            <person name="Suzuki Y."/>
            <person name="Venkatesh B."/>
        </authorList>
    </citation>
    <scope>NUCLEOTIDE SEQUENCE [LARGE SCALE GENOMIC DNA]</scope>
</reference>
<dbReference type="Ensembl" id="ENSTRUT00000049126.2">
    <property type="protein sequence ID" value="ENSTRUP00000054414.2"/>
    <property type="gene ID" value="ENSTRUG00000023880.2"/>
</dbReference>